<reference evidence="1" key="1">
    <citation type="submission" date="2021-05" db="EMBL/GenBank/DDBJ databases">
        <authorList>
            <person name="Pan Q."/>
            <person name="Jouanno E."/>
            <person name="Zahm M."/>
            <person name="Klopp C."/>
            <person name="Cabau C."/>
            <person name="Louis A."/>
            <person name="Berthelot C."/>
            <person name="Parey E."/>
            <person name="Roest Crollius H."/>
            <person name="Montfort J."/>
            <person name="Robinson-Rechavi M."/>
            <person name="Bouchez O."/>
            <person name="Lampietro C."/>
            <person name="Lopez Roques C."/>
            <person name="Donnadieu C."/>
            <person name="Postlethwait J."/>
            <person name="Bobe J."/>
            <person name="Dillon D."/>
            <person name="Chandos A."/>
            <person name="von Hippel F."/>
            <person name="Guiguen Y."/>
        </authorList>
    </citation>
    <scope>NUCLEOTIDE SEQUENCE</scope>
    <source>
        <strain evidence="1">YG-Jan2019</strain>
    </source>
</reference>
<dbReference type="EMBL" id="CM055754">
    <property type="protein sequence ID" value="KAJ7990806.1"/>
    <property type="molecule type" value="Genomic_DNA"/>
</dbReference>
<organism evidence="1 2">
    <name type="scientific">Dallia pectoralis</name>
    <name type="common">Alaska blackfish</name>
    <dbReference type="NCBI Taxonomy" id="75939"/>
    <lineage>
        <taxon>Eukaryota</taxon>
        <taxon>Metazoa</taxon>
        <taxon>Chordata</taxon>
        <taxon>Craniata</taxon>
        <taxon>Vertebrata</taxon>
        <taxon>Euteleostomi</taxon>
        <taxon>Actinopterygii</taxon>
        <taxon>Neopterygii</taxon>
        <taxon>Teleostei</taxon>
        <taxon>Protacanthopterygii</taxon>
        <taxon>Esociformes</taxon>
        <taxon>Umbridae</taxon>
        <taxon>Dallia</taxon>
    </lineage>
</organism>
<sequence length="194" mass="21939">MDYTCITHCTGPSLVYGWLQTLHLHQYLEGFVDNGYDDLEVCKHIGNPDLDAIGVHVRHHRHRLLQAVEKLREEKKPPPGLYFTLEPVDPSVIGQVLDSEGYLQGSRSWTGSNQETSGVRSYTTCHQGSHCSGNNTLRLANDSKKSVTFPKLKLKILIRDKLLKDGINLTKMPYTQKVGSYFPIHADLRRAFAH</sequence>
<protein>
    <submittedName>
        <fullName evidence="1">Uncharacterized protein</fullName>
    </submittedName>
</protein>
<accession>A0ACC2FHF9</accession>
<name>A0ACC2FHF9_DALPE</name>
<gene>
    <name evidence="1" type="ORF">DPEC_G00290730</name>
</gene>
<keyword evidence="2" id="KW-1185">Reference proteome</keyword>
<dbReference type="Proteomes" id="UP001157502">
    <property type="component" value="Chromosome 27"/>
</dbReference>
<comment type="caution">
    <text evidence="1">The sequence shown here is derived from an EMBL/GenBank/DDBJ whole genome shotgun (WGS) entry which is preliminary data.</text>
</comment>
<proteinExistence type="predicted"/>
<evidence type="ECO:0000313" key="2">
    <source>
        <dbReference type="Proteomes" id="UP001157502"/>
    </source>
</evidence>
<evidence type="ECO:0000313" key="1">
    <source>
        <dbReference type="EMBL" id="KAJ7990806.1"/>
    </source>
</evidence>